<keyword evidence="3" id="KW-1185">Reference proteome</keyword>
<evidence type="ECO:0000256" key="1">
    <source>
        <dbReference type="HAMAP-Rule" id="MF_00652"/>
    </source>
</evidence>
<evidence type="ECO:0000313" key="3">
    <source>
        <dbReference type="Proteomes" id="UP000076609"/>
    </source>
</evidence>
<reference evidence="3" key="1">
    <citation type="submission" date="2016-01" db="EMBL/GenBank/DDBJ databases">
        <title>Draft genome of Chromobacterium sp. F49.</title>
        <authorList>
            <person name="Hong K.W."/>
        </authorList>
    </citation>
    <scope>NUCLEOTIDE SEQUENCE [LARGE SCALE GENOMIC DNA]</scope>
    <source>
        <strain evidence="3">CN3</strain>
    </source>
</reference>
<name>A0ABR5Y8S8_9SPHN</name>
<dbReference type="PANTHER" id="PTHR30283">
    <property type="entry name" value="PEROXIDE STRESS RESPONSE PROTEIN YAAA"/>
    <property type="match status" value="1"/>
</dbReference>
<dbReference type="Proteomes" id="UP000076609">
    <property type="component" value="Unassembled WGS sequence"/>
</dbReference>
<sequence>MIAILSPAKTLDDTSTLPDLTWSAPRFPEESGQIARGAARLGAKKLGELMRISPKLAELNAGRYRAFDGAEERPALLAFAGDVYAGFDAKSLETAQFDFAQDHVRILSGLYGLLRPLDAIKPYRLEMGTRWAPGRAKDLYAFWGDRIAELLAEDVRASGSDVVLNLASQEYWHAVAGKLPGDVRVIEVDFREDGPDGPRFVSFHAKRARGMMARWMCEHRVTEVEAMHGFDSDGYRFAGAEGDRWMFLRG</sequence>
<organism evidence="2 3">
    <name type="scientific">Sphingomonas hankookensis</name>
    <dbReference type="NCBI Taxonomy" id="563996"/>
    <lineage>
        <taxon>Bacteria</taxon>
        <taxon>Pseudomonadati</taxon>
        <taxon>Pseudomonadota</taxon>
        <taxon>Alphaproteobacteria</taxon>
        <taxon>Sphingomonadales</taxon>
        <taxon>Sphingomonadaceae</taxon>
        <taxon>Sphingomonas</taxon>
    </lineage>
</organism>
<dbReference type="EMBL" id="LQQO01000045">
    <property type="protein sequence ID" value="KZE10944.1"/>
    <property type="molecule type" value="Genomic_DNA"/>
</dbReference>
<comment type="caution">
    <text evidence="2">The sequence shown here is derived from an EMBL/GenBank/DDBJ whole genome shotgun (WGS) entry which is preliminary data.</text>
</comment>
<dbReference type="HAMAP" id="MF_00652">
    <property type="entry name" value="UPF0246"/>
    <property type="match status" value="1"/>
</dbReference>
<dbReference type="PANTHER" id="PTHR30283:SF4">
    <property type="entry name" value="PEROXIDE STRESS RESISTANCE PROTEIN YAAA"/>
    <property type="match status" value="1"/>
</dbReference>
<accession>A0ABR5Y8S8</accession>
<protein>
    <recommendedName>
        <fullName evidence="1">UPF0246 protein AVT10_06225</fullName>
    </recommendedName>
</protein>
<dbReference type="InterPro" id="IPR005583">
    <property type="entry name" value="YaaA"/>
</dbReference>
<dbReference type="NCBIfam" id="NF002542">
    <property type="entry name" value="PRK02101.1-3"/>
    <property type="match status" value="1"/>
</dbReference>
<dbReference type="Pfam" id="PF03883">
    <property type="entry name" value="H2O2_YaaD"/>
    <property type="match status" value="1"/>
</dbReference>
<dbReference type="RefSeq" id="WP_066693204.1">
    <property type="nucleotide sequence ID" value="NZ_LQQO01000045.1"/>
</dbReference>
<proteinExistence type="inferred from homology"/>
<comment type="similarity">
    <text evidence="1">Belongs to the UPF0246 family.</text>
</comment>
<evidence type="ECO:0000313" key="2">
    <source>
        <dbReference type="EMBL" id="KZE10944.1"/>
    </source>
</evidence>
<gene>
    <name evidence="2" type="ORF">AVT10_06225</name>
</gene>